<feature type="signal peptide" evidence="1">
    <location>
        <begin position="1"/>
        <end position="23"/>
    </location>
</feature>
<reference evidence="2 3" key="1">
    <citation type="submission" date="2020-06" db="EMBL/GenBank/DDBJ databases">
        <title>Synonyms of Asaia species.</title>
        <authorList>
            <person name="Sombolestani A."/>
        </authorList>
    </citation>
    <scope>NUCLEOTIDE SEQUENCE [LARGE SCALE GENOMIC DNA]</scope>
    <source>
        <strain evidence="2 3">LMG 27047</strain>
    </source>
</reference>
<comment type="caution">
    <text evidence="2">The sequence shown here is derived from an EMBL/GenBank/DDBJ whole genome shotgun (WGS) entry which is preliminary data.</text>
</comment>
<feature type="chain" id="PRO_5046600733" evidence="1">
    <location>
        <begin position="24"/>
        <end position="126"/>
    </location>
</feature>
<accession>A0ABX2P8K9</accession>
<name>A0ABX2P8K9_9PROT</name>
<evidence type="ECO:0000256" key="1">
    <source>
        <dbReference type="SAM" id="SignalP"/>
    </source>
</evidence>
<dbReference type="EMBL" id="JABXXV010000006">
    <property type="protein sequence ID" value="NVN47477.1"/>
    <property type="molecule type" value="Genomic_DNA"/>
</dbReference>
<organism evidence="2 3">
    <name type="scientific">Asaia spathodeae</name>
    <dbReference type="NCBI Taxonomy" id="657016"/>
    <lineage>
        <taxon>Bacteria</taxon>
        <taxon>Pseudomonadati</taxon>
        <taxon>Pseudomonadota</taxon>
        <taxon>Alphaproteobacteria</taxon>
        <taxon>Acetobacterales</taxon>
        <taxon>Acetobacteraceae</taxon>
        <taxon>Asaia</taxon>
    </lineage>
</organism>
<dbReference type="Proteomes" id="UP001516351">
    <property type="component" value="Unassembled WGS sequence"/>
</dbReference>
<sequence length="126" mass="13212">MTIGKHLVLAAIALLPSFTGMHAYGAEAPSGAKSVQDYLVDFQDLKKGTKVIVGPGRFACVGGSLCYLYDVEQLNNYLVIDISGLSRDDRKEIIGGSPVTGALHYLSITSGQVAGMPGGKVLSIVQ</sequence>
<evidence type="ECO:0000313" key="3">
    <source>
        <dbReference type="Proteomes" id="UP001516351"/>
    </source>
</evidence>
<keyword evidence="3" id="KW-1185">Reference proteome</keyword>
<proteinExistence type="predicted"/>
<dbReference type="RefSeq" id="WP_267311983.1">
    <property type="nucleotide sequence ID" value="NZ_JABXXV010000006.1"/>
</dbReference>
<gene>
    <name evidence="2" type="ORF">HW542_11755</name>
</gene>
<evidence type="ECO:0000313" key="2">
    <source>
        <dbReference type="EMBL" id="NVN47477.1"/>
    </source>
</evidence>
<protein>
    <submittedName>
        <fullName evidence="2">Uncharacterized protein</fullName>
    </submittedName>
</protein>
<keyword evidence="1" id="KW-0732">Signal</keyword>